<dbReference type="InterPro" id="IPR001279">
    <property type="entry name" value="Metallo-B-lactamas"/>
</dbReference>
<evidence type="ECO:0000313" key="7">
    <source>
        <dbReference type="EMBL" id="SMC57898.1"/>
    </source>
</evidence>
<dbReference type="EMBL" id="FWXW01000003">
    <property type="protein sequence ID" value="SMC57898.1"/>
    <property type="molecule type" value="Genomic_DNA"/>
</dbReference>
<evidence type="ECO:0000256" key="1">
    <source>
        <dbReference type="ARBA" id="ARBA00001947"/>
    </source>
</evidence>
<dbReference type="Pfam" id="PF00753">
    <property type="entry name" value="Lactamase_B"/>
    <property type="match status" value="1"/>
</dbReference>
<feature type="non-terminal residue" evidence="7">
    <location>
        <position position="192"/>
    </location>
</feature>
<protein>
    <submittedName>
        <fullName evidence="7">Metallo-beta-lactamase superfamily protein</fullName>
    </submittedName>
</protein>
<accession>A0A1W2ACD1</accession>
<keyword evidence="3" id="KW-0479">Metal-binding</keyword>
<evidence type="ECO:0000259" key="6">
    <source>
        <dbReference type="Pfam" id="PF00753"/>
    </source>
</evidence>
<evidence type="ECO:0000313" key="8">
    <source>
        <dbReference type="Proteomes" id="UP000192790"/>
    </source>
</evidence>
<keyword evidence="5" id="KW-0862">Zinc</keyword>
<proteinExistence type="inferred from homology"/>
<comment type="cofactor">
    <cofactor evidence="1">
        <name>Zn(2+)</name>
        <dbReference type="ChEBI" id="CHEBI:29105"/>
    </cofactor>
</comment>
<keyword evidence="8" id="KW-1185">Reference proteome</keyword>
<organism evidence="7 8">
    <name type="scientific">Papillibacter cinnamivorans DSM 12816</name>
    <dbReference type="NCBI Taxonomy" id="1122930"/>
    <lineage>
        <taxon>Bacteria</taxon>
        <taxon>Bacillati</taxon>
        <taxon>Bacillota</taxon>
        <taxon>Clostridia</taxon>
        <taxon>Eubacteriales</taxon>
        <taxon>Oscillospiraceae</taxon>
        <taxon>Papillibacter</taxon>
    </lineage>
</organism>
<dbReference type="Gene3D" id="3.60.15.10">
    <property type="entry name" value="Ribonuclease Z/Hydroxyacylglutathione hydrolase-like"/>
    <property type="match status" value="1"/>
</dbReference>
<dbReference type="AlphaFoldDB" id="A0A1W2ACD1"/>
<dbReference type="InterPro" id="IPR036866">
    <property type="entry name" value="RibonucZ/Hydroxyglut_hydro"/>
</dbReference>
<dbReference type="RefSeq" id="WP_143806898.1">
    <property type="nucleotide sequence ID" value="NZ_FWXW01000003.1"/>
</dbReference>
<dbReference type="InterPro" id="IPR051013">
    <property type="entry name" value="MBL_superfamily_lactonases"/>
</dbReference>
<evidence type="ECO:0000256" key="3">
    <source>
        <dbReference type="ARBA" id="ARBA00022723"/>
    </source>
</evidence>
<dbReference type="PANTHER" id="PTHR42978">
    <property type="entry name" value="QUORUM-QUENCHING LACTONASE YTNP-RELATED-RELATED"/>
    <property type="match status" value="1"/>
</dbReference>
<evidence type="ECO:0000256" key="2">
    <source>
        <dbReference type="ARBA" id="ARBA00007749"/>
    </source>
</evidence>
<keyword evidence="4" id="KW-0378">Hydrolase</keyword>
<dbReference type="GO" id="GO:0016787">
    <property type="term" value="F:hydrolase activity"/>
    <property type="evidence" value="ECO:0007669"/>
    <property type="project" value="UniProtKB-KW"/>
</dbReference>
<gene>
    <name evidence="7" type="ORF">SAMN02745168_1700</name>
</gene>
<reference evidence="7 8" key="1">
    <citation type="submission" date="2017-04" db="EMBL/GenBank/DDBJ databases">
        <authorList>
            <person name="Afonso C.L."/>
            <person name="Miller P.J."/>
            <person name="Scott M.A."/>
            <person name="Spackman E."/>
            <person name="Goraichik I."/>
            <person name="Dimitrov K.M."/>
            <person name="Suarez D.L."/>
            <person name="Swayne D.E."/>
        </authorList>
    </citation>
    <scope>NUCLEOTIDE SEQUENCE [LARGE SCALE GENOMIC DNA]</scope>
    <source>
        <strain evidence="7 8">DSM 12816</strain>
    </source>
</reference>
<name>A0A1W2ACD1_9FIRM</name>
<sequence length="192" mass="21506">MSGYGMPEVKTKQRPVLPDWKPYPYTVLPIPVMKSEGITKGIFTYLLYYDQTMTIYGGCFLIRGVTGHNILVDTGPTVEDFKAHGYPCEGIKPMPEALKEATGLTTDDIDTVIFTQLHHDHCPLAQMFRHAKLIVQKDEWNGVHNAPACYKFLYNPEYLEGLNPAFVDGDVFDIFPGIHLLYTPGHTPGGQS</sequence>
<evidence type="ECO:0000256" key="5">
    <source>
        <dbReference type="ARBA" id="ARBA00022833"/>
    </source>
</evidence>
<dbReference type="OrthoDB" id="9803916at2"/>
<dbReference type="Proteomes" id="UP000192790">
    <property type="component" value="Unassembled WGS sequence"/>
</dbReference>
<dbReference type="STRING" id="1122930.SAMN02745168_1700"/>
<dbReference type="PANTHER" id="PTHR42978:SF7">
    <property type="entry name" value="METALLO-HYDROLASE RV2300C-RELATED"/>
    <property type="match status" value="1"/>
</dbReference>
<dbReference type="SUPFAM" id="SSF56281">
    <property type="entry name" value="Metallo-hydrolase/oxidoreductase"/>
    <property type="match status" value="1"/>
</dbReference>
<dbReference type="GO" id="GO:0046872">
    <property type="term" value="F:metal ion binding"/>
    <property type="evidence" value="ECO:0007669"/>
    <property type="project" value="UniProtKB-KW"/>
</dbReference>
<evidence type="ECO:0000256" key="4">
    <source>
        <dbReference type="ARBA" id="ARBA00022801"/>
    </source>
</evidence>
<comment type="similarity">
    <text evidence="2">Belongs to the metallo-beta-lactamase superfamily.</text>
</comment>
<feature type="domain" description="Metallo-beta-lactamase" evidence="6">
    <location>
        <begin position="59"/>
        <end position="190"/>
    </location>
</feature>